<dbReference type="AlphaFoldDB" id="A0AAE0SCK0"/>
<evidence type="ECO:0000313" key="1">
    <source>
        <dbReference type="EMBL" id="KAK3589404.1"/>
    </source>
</evidence>
<reference evidence="1" key="1">
    <citation type="journal article" date="2021" name="Genome Biol. Evol.">
        <title>A High-Quality Reference Genome for a Parasitic Bivalve with Doubly Uniparental Inheritance (Bivalvia: Unionida).</title>
        <authorList>
            <person name="Smith C.H."/>
        </authorList>
    </citation>
    <scope>NUCLEOTIDE SEQUENCE</scope>
    <source>
        <strain evidence="1">CHS0354</strain>
    </source>
</reference>
<reference evidence="1" key="2">
    <citation type="journal article" date="2021" name="Genome Biol. Evol.">
        <title>Developing a high-quality reference genome for a parasitic bivalve with doubly uniparental inheritance (Bivalvia: Unionida).</title>
        <authorList>
            <person name="Smith C.H."/>
        </authorList>
    </citation>
    <scope>NUCLEOTIDE SEQUENCE</scope>
    <source>
        <strain evidence="1">CHS0354</strain>
        <tissue evidence="1">Mantle</tissue>
    </source>
</reference>
<proteinExistence type="predicted"/>
<keyword evidence="2" id="KW-1185">Reference proteome</keyword>
<dbReference type="EMBL" id="JAEAOA010001266">
    <property type="protein sequence ID" value="KAK3589404.1"/>
    <property type="molecule type" value="Genomic_DNA"/>
</dbReference>
<accession>A0AAE0SCK0</accession>
<dbReference type="Proteomes" id="UP001195483">
    <property type="component" value="Unassembled WGS sequence"/>
</dbReference>
<reference evidence="1" key="3">
    <citation type="submission" date="2023-05" db="EMBL/GenBank/DDBJ databases">
        <authorList>
            <person name="Smith C.H."/>
        </authorList>
    </citation>
    <scope>NUCLEOTIDE SEQUENCE</scope>
    <source>
        <strain evidence="1">CHS0354</strain>
        <tissue evidence="1">Mantle</tissue>
    </source>
</reference>
<sequence length="127" mass="14701">MEKNNHQNDNKTIDGACSTTWEEAPMDSIVGTYLNYPTSKDIIQWELEVRPHPTRITRVSLKKASIKRVNLEDAMEAKSLNGVNAHGIAIRILKQVKKKQSAKKKEIERRKSIMDWRWSDKKGTKRL</sequence>
<name>A0AAE0SCK0_9BIVA</name>
<protein>
    <submittedName>
        <fullName evidence="1">Uncharacterized protein</fullName>
    </submittedName>
</protein>
<evidence type="ECO:0000313" key="2">
    <source>
        <dbReference type="Proteomes" id="UP001195483"/>
    </source>
</evidence>
<comment type="caution">
    <text evidence="1">The sequence shown here is derived from an EMBL/GenBank/DDBJ whole genome shotgun (WGS) entry which is preliminary data.</text>
</comment>
<organism evidence="1 2">
    <name type="scientific">Potamilus streckersoni</name>
    <dbReference type="NCBI Taxonomy" id="2493646"/>
    <lineage>
        <taxon>Eukaryota</taxon>
        <taxon>Metazoa</taxon>
        <taxon>Spiralia</taxon>
        <taxon>Lophotrochozoa</taxon>
        <taxon>Mollusca</taxon>
        <taxon>Bivalvia</taxon>
        <taxon>Autobranchia</taxon>
        <taxon>Heteroconchia</taxon>
        <taxon>Palaeoheterodonta</taxon>
        <taxon>Unionida</taxon>
        <taxon>Unionoidea</taxon>
        <taxon>Unionidae</taxon>
        <taxon>Ambleminae</taxon>
        <taxon>Lampsilini</taxon>
        <taxon>Potamilus</taxon>
    </lineage>
</organism>
<gene>
    <name evidence="1" type="ORF">CHS0354_020736</name>
</gene>